<dbReference type="AlphaFoldDB" id="A0AAV2SM34"/>
<reference evidence="1 2" key="1">
    <citation type="submission" date="2024-05" db="EMBL/GenBank/DDBJ databases">
        <authorList>
            <person name="Wallberg A."/>
        </authorList>
    </citation>
    <scope>NUCLEOTIDE SEQUENCE [LARGE SCALE GENOMIC DNA]</scope>
</reference>
<dbReference type="Proteomes" id="UP001497623">
    <property type="component" value="Unassembled WGS sequence"/>
</dbReference>
<feature type="non-terminal residue" evidence="1">
    <location>
        <position position="1"/>
    </location>
</feature>
<accession>A0AAV2SM34</accession>
<comment type="caution">
    <text evidence="1">The sequence shown here is derived from an EMBL/GenBank/DDBJ whole genome shotgun (WGS) entry which is preliminary data.</text>
</comment>
<proteinExistence type="predicted"/>
<dbReference type="EMBL" id="CAXKWB010074143">
    <property type="protein sequence ID" value="CAL4197716.1"/>
    <property type="molecule type" value="Genomic_DNA"/>
</dbReference>
<name>A0AAV2SM34_MEGNR</name>
<evidence type="ECO:0000313" key="2">
    <source>
        <dbReference type="Proteomes" id="UP001497623"/>
    </source>
</evidence>
<gene>
    <name evidence="1" type="ORF">MNOR_LOCUS37315</name>
</gene>
<sequence length="135" mass="15372">TSGPSDYVACVRYQNLPRLRAGCTSYTRPAPGSRRCRFVIGLLNKIFCYVRCTPCKEAFQELCKQSSDIRSESDFEEQPPQTSVNTATLDSIHSNPHYPICKDITQYQILLQHYIILMQTLQSHFSSIANSIPHK</sequence>
<evidence type="ECO:0000313" key="1">
    <source>
        <dbReference type="EMBL" id="CAL4197716.1"/>
    </source>
</evidence>
<feature type="non-terminal residue" evidence="1">
    <location>
        <position position="135"/>
    </location>
</feature>
<organism evidence="1 2">
    <name type="scientific">Meganyctiphanes norvegica</name>
    <name type="common">Northern krill</name>
    <name type="synonym">Thysanopoda norvegica</name>
    <dbReference type="NCBI Taxonomy" id="48144"/>
    <lineage>
        <taxon>Eukaryota</taxon>
        <taxon>Metazoa</taxon>
        <taxon>Ecdysozoa</taxon>
        <taxon>Arthropoda</taxon>
        <taxon>Crustacea</taxon>
        <taxon>Multicrustacea</taxon>
        <taxon>Malacostraca</taxon>
        <taxon>Eumalacostraca</taxon>
        <taxon>Eucarida</taxon>
        <taxon>Euphausiacea</taxon>
        <taxon>Euphausiidae</taxon>
        <taxon>Meganyctiphanes</taxon>
    </lineage>
</organism>
<protein>
    <submittedName>
        <fullName evidence="1">Uncharacterized protein</fullName>
    </submittedName>
</protein>
<keyword evidence="2" id="KW-1185">Reference proteome</keyword>